<keyword evidence="2" id="KW-0378">Hydrolase</keyword>
<evidence type="ECO:0000256" key="2">
    <source>
        <dbReference type="ARBA" id="ARBA00022801"/>
    </source>
</evidence>
<evidence type="ECO:0000259" key="3">
    <source>
        <dbReference type="SMART" id="SM00228"/>
    </source>
</evidence>
<dbReference type="InterPro" id="IPR001940">
    <property type="entry name" value="Peptidase_S1C"/>
</dbReference>
<keyword evidence="1" id="KW-0645">Protease</keyword>
<comment type="caution">
    <text evidence="4">The sequence shown here is derived from an EMBL/GenBank/DDBJ whole genome shotgun (WGS) entry which is preliminary data.</text>
</comment>
<dbReference type="GO" id="GO:0004252">
    <property type="term" value="F:serine-type endopeptidase activity"/>
    <property type="evidence" value="ECO:0007669"/>
    <property type="project" value="InterPro"/>
</dbReference>
<dbReference type="SUPFAM" id="SSF50494">
    <property type="entry name" value="Trypsin-like serine proteases"/>
    <property type="match status" value="1"/>
</dbReference>
<name>X0XIG8_9ZZZZ</name>
<dbReference type="InterPro" id="IPR009003">
    <property type="entry name" value="Peptidase_S1_PA"/>
</dbReference>
<dbReference type="PRINTS" id="PR00834">
    <property type="entry name" value="PROTEASES2C"/>
</dbReference>
<dbReference type="Gene3D" id="2.30.42.10">
    <property type="match status" value="1"/>
</dbReference>
<dbReference type="PANTHER" id="PTHR43343">
    <property type="entry name" value="PEPTIDASE S12"/>
    <property type="match status" value="1"/>
</dbReference>
<accession>X0XIG8</accession>
<dbReference type="GO" id="GO:0006508">
    <property type="term" value="P:proteolysis"/>
    <property type="evidence" value="ECO:0007669"/>
    <property type="project" value="UniProtKB-KW"/>
</dbReference>
<sequence>FPVDSNTVATDPLTDLAVLKIDAENLPAATIGDSLKLRVGDWVVVIGNSLGLGITAKEGIISRLEVTMAVSSEQTLYDLLETSAAVNPGNSGGPLVNMVGEVIGITSAKIAATGVEGMGYAISSREAVPTIQQLINAGYVVRPWLGLSLYTVDQSVVLSYDLAVDEGAFIVYLASGSPADKAGLIAGDVITRFEDQDITEVNQLIRAIHSSQVGQRVEITFWRGETENTTYATLVESPPPS</sequence>
<organism evidence="4">
    <name type="scientific">marine sediment metagenome</name>
    <dbReference type="NCBI Taxonomy" id="412755"/>
    <lineage>
        <taxon>unclassified sequences</taxon>
        <taxon>metagenomes</taxon>
        <taxon>ecological metagenomes</taxon>
    </lineage>
</organism>
<feature type="non-terminal residue" evidence="4">
    <location>
        <position position="1"/>
    </location>
</feature>
<dbReference type="AlphaFoldDB" id="X0XIG8"/>
<reference evidence="4" key="1">
    <citation type="journal article" date="2014" name="Front. Microbiol.">
        <title>High frequency of phylogenetically diverse reductive dehalogenase-homologous genes in deep subseafloor sedimentary metagenomes.</title>
        <authorList>
            <person name="Kawai M."/>
            <person name="Futagami T."/>
            <person name="Toyoda A."/>
            <person name="Takaki Y."/>
            <person name="Nishi S."/>
            <person name="Hori S."/>
            <person name="Arai W."/>
            <person name="Tsubouchi T."/>
            <person name="Morono Y."/>
            <person name="Uchiyama I."/>
            <person name="Ito T."/>
            <person name="Fujiyama A."/>
            <person name="Inagaki F."/>
            <person name="Takami H."/>
        </authorList>
    </citation>
    <scope>NUCLEOTIDE SEQUENCE</scope>
    <source>
        <strain evidence="4">Expedition CK06-06</strain>
    </source>
</reference>
<dbReference type="InterPro" id="IPR001478">
    <property type="entry name" value="PDZ"/>
</dbReference>
<protein>
    <recommendedName>
        <fullName evidence="3">PDZ domain-containing protein</fullName>
    </recommendedName>
</protein>
<gene>
    <name evidence="4" type="ORF">S01H1_67013</name>
</gene>
<dbReference type="Pfam" id="PF13180">
    <property type="entry name" value="PDZ_2"/>
    <property type="match status" value="1"/>
</dbReference>
<evidence type="ECO:0000313" key="4">
    <source>
        <dbReference type="EMBL" id="GAG35182.1"/>
    </source>
</evidence>
<evidence type="ECO:0000256" key="1">
    <source>
        <dbReference type="ARBA" id="ARBA00022670"/>
    </source>
</evidence>
<feature type="domain" description="PDZ" evidence="3">
    <location>
        <begin position="143"/>
        <end position="225"/>
    </location>
</feature>
<dbReference type="EMBL" id="BARS01044342">
    <property type="protein sequence ID" value="GAG35182.1"/>
    <property type="molecule type" value="Genomic_DNA"/>
</dbReference>
<dbReference type="Gene3D" id="2.40.10.120">
    <property type="match status" value="1"/>
</dbReference>
<proteinExistence type="predicted"/>
<dbReference type="InterPro" id="IPR036034">
    <property type="entry name" value="PDZ_sf"/>
</dbReference>
<dbReference type="PANTHER" id="PTHR43343:SF3">
    <property type="entry name" value="PROTEASE DO-LIKE 8, CHLOROPLASTIC"/>
    <property type="match status" value="1"/>
</dbReference>
<dbReference type="SMART" id="SM00228">
    <property type="entry name" value="PDZ"/>
    <property type="match status" value="1"/>
</dbReference>
<dbReference type="InterPro" id="IPR051201">
    <property type="entry name" value="Chloro_Bact_Ser_Proteases"/>
</dbReference>
<dbReference type="Pfam" id="PF13365">
    <property type="entry name" value="Trypsin_2"/>
    <property type="match status" value="1"/>
</dbReference>
<dbReference type="SUPFAM" id="SSF50156">
    <property type="entry name" value="PDZ domain-like"/>
    <property type="match status" value="1"/>
</dbReference>